<dbReference type="InterPro" id="IPR050843">
    <property type="entry name" value="Glycosyl_Hydrlase_38"/>
</dbReference>
<keyword evidence="2" id="KW-1185">Reference proteome</keyword>
<protein>
    <submittedName>
        <fullName evidence="1">Uncharacterized protein</fullName>
    </submittedName>
</protein>
<dbReference type="InterPro" id="IPR011013">
    <property type="entry name" value="Gal_mutarotase_sf_dom"/>
</dbReference>
<dbReference type="GO" id="GO:0030246">
    <property type="term" value="F:carbohydrate binding"/>
    <property type="evidence" value="ECO:0007669"/>
    <property type="project" value="InterPro"/>
</dbReference>
<dbReference type="PANTHER" id="PTHR11607">
    <property type="entry name" value="ALPHA-MANNOSIDASE"/>
    <property type="match status" value="1"/>
</dbReference>
<gene>
    <name evidence="1" type="ORF">ANCDUO_05644</name>
</gene>
<accession>A0A0C2GRX8</accession>
<evidence type="ECO:0000313" key="1">
    <source>
        <dbReference type="EMBL" id="KIH64050.1"/>
    </source>
</evidence>
<reference evidence="1 2" key="1">
    <citation type="submission" date="2013-12" db="EMBL/GenBank/DDBJ databases">
        <title>Draft genome of the parsitic nematode Ancylostoma duodenale.</title>
        <authorList>
            <person name="Mitreva M."/>
        </authorList>
    </citation>
    <scope>NUCLEOTIDE SEQUENCE [LARGE SCALE GENOMIC DNA]</scope>
    <source>
        <strain evidence="1 2">Zhejiang</strain>
    </source>
</reference>
<dbReference type="GO" id="GO:0004559">
    <property type="term" value="F:alpha-mannosidase activity"/>
    <property type="evidence" value="ECO:0007669"/>
    <property type="project" value="TreeGrafter"/>
</dbReference>
<organism evidence="1 2">
    <name type="scientific">Ancylostoma duodenale</name>
    <dbReference type="NCBI Taxonomy" id="51022"/>
    <lineage>
        <taxon>Eukaryota</taxon>
        <taxon>Metazoa</taxon>
        <taxon>Ecdysozoa</taxon>
        <taxon>Nematoda</taxon>
        <taxon>Chromadorea</taxon>
        <taxon>Rhabditida</taxon>
        <taxon>Rhabditina</taxon>
        <taxon>Rhabditomorpha</taxon>
        <taxon>Strongyloidea</taxon>
        <taxon>Ancylostomatidae</taxon>
        <taxon>Ancylostomatinae</taxon>
        <taxon>Ancylostoma</taxon>
    </lineage>
</organism>
<dbReference type="OrthoDB" id="10261055at2759"/>
<proteinExistence type="predicted"/>
<dbReference type="GO" id="GO:0005975">
    <property type="term" value="P:carbohydrate metabolic process"/>
    <property type="evidence" value="ECO:0007669"/>
    <property type="project" value="InterPro"/>
</dbReference>
<dbReference type="EMBL" id="KN728280">
    <property type="protein sequence ID" value="KIH64050.1"/>
    <property type="molecule type" value="Genomic_DNA"/>
</dbReference>
<evidence type="ECO:0000313" key="2">
    <source>
        <dbReference type="Proteomes" id="UP000054047"/>
    </source>
</evidence>
<name>A0A0C2GRX8_9BILA</name>
<dbReference type="Proteomes" id="UP000054047">
    <property type="component" value="Unassembled WGS sequence"/>
</dbReference>
<dbReference type="GO" id="GO:0006491">
    <property type="term" value="P:N-glycan processing"/>
    <property type="evidence" value="ECO:0007669"/>
    <property type="project" value="TreeGrafter"/>
</dbReference>
<dbReference type="SUPFAM" id="SSF74650">
    <property type="entry name" value="Galactose mutarotase-like"/>
    <property type="match status" value="1"/>
</dbReference>
<dbReference type="Gene3D" id="2.70.98.30">
    <property type="entry name" value="Golgi alpha-mannosidase II, domain 4"/>
    <property type="match status" value="1"/>
</dbReference>
<dbReference type="AlphaFoldDB" id="A0A0C2GRX8"/>
<dbReference type="GO" id="GO:0000139">
    <property type="term" value="C:Golgi membrane"/>
    <property type="evidence" value="ECO:0007669"/>
    <property type="project" value="TreeGrafter"/>
</dbReference>
<dbReference type="PANTHER" id="PTHR11607:SF71">
    <property type="entry name" value="ALPHA-MANNOSIDASE"/>
    <property type="match status" value="1"/>
</dbReference>
<sequence>MQLLRRQCNDKLNIPANFYPMASAAVLEDVHKRITVVSNVAHGVSPNNRGMDIILDRMLNQDDGKGLGSGPDSLPTDILPVEMRFSLLVEEIGTPEVQACASVPL</sequence>